<sequence length="832" mass="92963">MLKINFKLAFRNMFRNKLYTTINIIGLGVASAFCILVYLYVKNERSFDRFHHDQAQLFRLEESDLFASLQHEQPKKSFFSFMMKDAEQKNMVVTPPILAEDLKRNFPEVESAIRLGGLGDEIVRAGNQSFKEKDNVTYADADFFKVFNFPLISGNPATVLSEQNKVVISERLAKKYFGNENAVGKVISFPNDNNMLFTVGGVSENFPANSSLQYDMVIPIQADPDYKERLKNGTNSFSHPLILKLKAGTDVAKFNAKLNVFAKTYFKSVVESMQKNNPNKVEDMHLYLRPFADAHYNQSGPWGHYTDLKNIYQLTCLTFVILFIACLNYILLTLTSTMSRSQDVGVRKTIGAGRLQIILQYYAETQLLAFISVLVGLVIASACLPFFSSITGSQLQLAYFSFGQIALLLFVLAVSLGLIAGIYPALAMSGLKPLNIMRSFSAYKLNPVLSKGLVVVQFTICVILIISSLVINKQMHFINKTDMGFDKDQVVVLGSPYSWSDKEKLNVLEQRMYNYAATQPAIQDITSASFVFAGYNSNGYIINGQKTMLQELNVDFNYFSFMKIPIVKGRAFSRAIPSDSAKIVLPPNPDLKGSTARHAVVVNETLYGMLGKPELGVLNNQMGGIIIGVCKDYHVDDLTKKIQPAYHTVNKNIAGQIWIKISAGKNIAQTLQDIKTYWDKVTDNSPFEYTFMDQEVAKSYDAYMRWMATITTSCILAIILACLGLFGLSGITTINRTKEIGIRKVLGASISNLFLLLNKGTIMLAIGSFIIAVPIALYLVYQWLDNFVYRIKPDWLLFSIAGAIAMLTAILAVSYHTIRAALANPVKSLRSE</sequence>
<name>A0A5B8UYT1_9SPHI</name>
<evidence type="ECO:0000256" key="6">
    <source>
        <dbReference type="SAM" id="Phobius"/>
    </source>
</evidence>
<feature type="transmembrane region" description="Helical" evidence="6">
    <location>
        <begin position="367"/>
        <end position="387"/>
    </location>
</feature>
<dbReference type="InterPro" id="IPR003838">
    <property type="entry name" value="ABC3_permease_C"/>
</dbReference>
<dbReference type="RefSeq" id="WP_147032735.1">
    <property type="nucleotide sequence ID" value="NZ_CP042436.1"/>
</dbReference>
<evidence type="ECO:0000256" key="1">
    <source>
        <dbReference type="ARBA" id="ARBA00004651"/>
    </source>
</evidence>
<feature type="transmembrane region" description="Helical" evidence="6">
    <location>
        <begin position="448"/>
        <end position="471"/>
    </location>
</feature>
<dbReference type="KEGG" id="mgin:FRZ54_16775"/>
<feature type="transmembrane region" description="Helical" evidence="6">
    <location>
        <begin position="706"/>
        <end position="728"/>
    </location>
</feature>
<keyword evidence="10" id="KW-1185">Reference proteome</keyword>
<feature type="domain" description="ABC3 transporter permease C-terminal" evidence="7">
    <location>
        <begin position="715"/>
        <end position="819"/>
    </location>
</feature>
<evidence type="ECO:0000256" key="4">
    <source>
        <dbReference type="ARBA" id="ARBA00022989"/>
    </source>
</evidence>
<feature type="transmembrane region" description="Helical" evidence="6">
    <location>
        <begin position="740"/>
        <end position="757"/>
    </location>
</feature>
<dbReference type="Pfam" id="PF02687">
    <property type="entry name" value="FtsX"/>
    <property type="match status" value="2"/>
</dbReference>
<evidence type="ECO:0000256" key="3">
    <source>
        <dbReference type="ARBA" id="ARBA00022692"/>
    </source>
</evidence>
<feature type="domain" description="ABC3 transporter permease C-terminal" evidence="7">
    <location>
        <begin position="317"/>
        <end position="432"/>
    </location>
</feature>
<evidence type="ECO:0000313" key="10">
    <source>
        <dbReference type="Proteomes" id="UP000321479"/>
    </source>
</evidence>
<gene>
    <name evidence="9" type="ORF">FRZ54_16775</name>
</gene>
<evidence type="ECO:0000259" key="8">
    <source>
        <dbReference type="Pfam" id="PF12704"/>
    </source>
</evidence>
<keyword evidence="5 6" id="KW-0472">Membrane</keyword>
<dbReference type="OrthoDB" id="903356at2"/>
<dbReference type="GO" id="GO:0005886">
    <property type="term" value="C:plasma membrane"/>
    <property type="evidence" value="ECO:0007669"/>
    <property type="project" value="UniProtKB-SubCell"/>
</dbReference>
<organism evidence="9 10">
    <name type="scientific">Mucilaginibacter ginsenosidivorans</name>
    <dbReference type="NCBI Taxonomy" id="398053"/>
    <lineage>
        <taxon>Bacteria</taxon>
        <taxon>Pseudomonadati</taxon>
        <taxon>Bacteroidota</taxon>
        <taxon>Sphingobacteriia</taxon>
        <taxon>Sphingobacteriales</taxon>
        <taxon>Sphingobacteriaceae</taxon>
        <taxon>Mucilaginibacter</taxon>
    </lineage>
</organism>
<evidence type="ECO:0000313" key="9">
    <source>
        <dbReference type="EMBL" id="QEC64162.1"/>
    </source>
</evidence>
<dbReference type="EMBL" id="CP042436">
    <property type="protein sequence ID" value="QEC64162.1"/>
    <property type="molecule type" value="Genomic_DNA"/>
</dbReference>
<dbReference type="InterPro" id="IPR050250">
    <property type="entry name" value="Macrolide_Exporter_MacB"/>
</dbReference>
<evidence type="ECO:0000256" key="5">
    <source>
        <dbReference type="ARBA" id="ARBA00023136"/>
    </source>
</evidence>
<dbReference type="Proteomes" id="UP000321479">
    <property type="component" value="Chromosome"/>
</dbReference>
<comment type="subcellular location">
    <subcellularLocation>
        <location evidence="1">Cell membrane</location>
        <topology evidence="1">Multi-pass membrane protein</topology>
    </subcellularLocation>
</comment>
<proteinExistence type="predicted"/>
<dbReference type="PANTHER" id="PTHR30572">
    <property type="entry name" value="MEMBRANE COMPONENT OF TRANSPORTER-RELATED"/>
    <property type="match status" value="1"/>
</dbReference>
<feature type="transmembrane region" description="Helical" evidence="6">
    <location>
        <begin position="21"/>
        <end position="41"/>
    </location>
</feature>
<reference evidence="9 10" key="1">
    <citation type="journal article" date="2017" name="Curr. Microbiol.">
        <title>Mucilaginibacter ginsenosidivorans sp. nov., Isolated from Soil of Ginseng Field.</title>
        <authorList>
            <person name="Kim M.M."/>
            <person name="Siddiqi M.Z."/>
            <person name="Im W.T."/>
        </authorList>
    </citation>
    <scope>NUCLEOTIDE SEQUENCE [LARGE SCALE GENOMIC DNA]</scope>
    <source>
        <strain evidence="9 10">Gsoil 3017</strain>
    </source>
</reference>
<dbReference type="GO" id="GO:0022857">
    <property type="term" value="F:transmembrane transporter activity"/>
    <property type="evidence" value="ECO:0007669"/>
    <property type="project" value="TreeGrafter"/>
</dbReference>
<keyword evidence="3 6" id="KW-0812">Transmembrane</keyword>
<keyword evidence="4 6" id="KW-1133">Transmembrane helix</keyword>
<protein>
    <submittedName>
        <fullName evidence="9">FtsX-like permease family protein</fullName>
    </submittedName>
</protein>
<dbReference type="AlphaFoldDB" id="A0A5B8UYT1"/>
<feature type="transmembrane region" description="Helical" evidence="6">
    <location>
        <begin position="311"/>
        <end position="332"/>
    </location>
</feature>
<evidence type="ECO:0000259" key="7">
    <source>
        <dbReference type="Pfam" id="PF02687"/>
    </source>
</evidence>
<feature type="transmembrane region" description="Helical" evidence="6">
    <location>
        <begin position="399"/>
        <end position="427"/>
    </location>
</feature>
<feature type="domain" description="MacB-like periplasmic core" evidence="8">
    <location>
        <begin position="20"/>
        <end position="258"/>
    </location>
</feature>
<evidence type="ECO:0000256" key="2">
    <source>
        <dbReference type="ARBA" id="ARBA00022475"/>
    </source>
</evidence>
<keyword evidence="2" id="KW-1003">Cell membrane</keyword>
<dbReference type="InterPro" id="IPR025857">
    <property type="entry name" value="MacB_PCD"/>
</dbReference>
<accession>A0A5B8UYT1</accession>
<feature type="transmembrane region" description="Helical" evidence="6">
    <location>
        <begin position="796"/>
        <end position="818"/>
    </location>
</feature>
<dbReference type="Pfam" id="PF12704">
    <property type="entry name" value="MacB_PCD"/>
    <property type="match status" value="1"/>
</dbReference>
<feature type="transmembrane region" description="Helical" evidence="6">
    <location>
        <begin position="763"/>
        <end position="784"/>
    </location>
</feature>
<dbReference type="PANTHER" id="PTHR30572:SF18">
    <property type="entry name" value="ABC-TYPE MACROLIDE FAMILY EXPORT SYSTEM PERMEASE COMPONENT 2"/>
    <property type="match status" value="1"/>
</dbReference>